<feature type="transmembrane region" description="Helical" evidence="1">
    <location>
        <begin position="111"/>
        <end position="132"/>
    </location>
</feature>
<dbReference type="Proteomes" id="UP000247807">
    <property type="component" value="Unassembled WGS sequence"/>
</dbReference>
<accession>A0A318R5W8</accession>
<organism evidence="2 3">
    <name type="scientific">Prochlorococcus marinus XMU1408</name>
    <dbReference type="NCBI Taxonomy" id="2213228"/>
    <lineage>
        <taxon>Bacteria</taxon>
        <taxon>Bacillati</taxon>
        <taxon>Cyanobacteriota</taxon>
        <taxon>Cyanophyceae</taxon>
        <taxon>Synechococcales</taxon>
        <taxon>Prochlorococcaceae</taxon>
        <taxon>Prochlorococcus</taxon>
    </lineage>
</organism>
<feature type="transmembrane region" description="Helical" evidence="1">
    <location>
        <begin position="77"/>
        <end position="99"/>
    </location>
</feature>
<evidence type="ECO:0000313" key="3">
    <source>
        <dbReference type="Proteomes" id="UP000247807"/>
    </source>
</evidence>
<feature type="transmembrane region" description="Helical" evidence="1">
    <location>
        <begin position="144"/>
        <end position="166"/>
    </location>
</feature>
<evidence type="ECO:0008006" key="4">
    <source>
        <dbReference type="Google" id="ProtNLM"/>
    </source>
</evidence>
<evidence type="ECO:0000256" key="1">
    <source>
        <dbReference type="SAM" id="Phobius"/>
    </source>
</evidence>
<feature type="transmembrane region" description="Helical" evidence="1">
    <location>
        <begin position="377"/>
        <end position="402"/>
    </location>
</feature>
<keyword evidence="1" id="KW-0812">Transmembrane</keyword>
<feature type="transmembrane region" description="Helical" evidence="1">
    <location>
        <begin position="178"/>
        <end position="209"/>
    </location>
</feature>
<reference evidence="2 3" key="1">
    <citation type="journal article" date="2018" name="Appl. Environ. Microbiol.">
        <title>Genome rearrangement shapes Prochlorococcus ecological adaptation.</title>
        <authorList>
            <person name="Yan W."/>
            <person name="Wei S."/>
            <person name="Wang Q."/>
            <person name="Xiao X."/>
            <person name="Zeng Q."/>
            <person name="Jiao N."/>
            <person name="Zhang R."/>
        </authorList>
    </citation>
    <scope>NUCLEOTIDE SEQUENCE [LARGE SCALE GENOMIC DNA]</scope>
    <source>
        <strain evidence="2 3">XMU1408</strain>
    </source>
</reference>
<gene>
    <name evidence="2" type="ORF">DNJ73_04285</name>
</gene>
<comment type="caution">
    <text evidence="2">The sequence shown here is derived from an EMBL/GenBank/DDBJ whole genome shotgun (WGS) entry which is preliminary data.</text>
</comment>
<feature type="transmembrane region" description="Helical" evidence="1">
    <location>
        <begin position="215"/>
        <end position="234"/>
    </location>
</feature>
<feature type="transmembrane region" description="Helical" evidence="1">
    <location>
        <begin position="6"/>
        <end position="35"/>
    </location>
</feature>
<proteinExistence type="predicted"/>
<dbReference type="AlphaFoldDB" id="A0A318R5W8"/>
<sequence>MKISKYLLYSIIIPSGFKFFGLTLASLLSLPLVLIQLSKWNYKLPIYYNYSLLAFIYFTYLIIQSIIGVIILSDLRILYWCIYFAIVYIIYIANQNYILYDCNYRKKFNDIIFASSLTYFIVYFIVSIIGYLSYGNFYTHQDDFFVGSSGAFLMGVPLLASIYNLWKKANFNLNSRYILYILFYLINVIIHDSRLGLLILVPFLSFYIIESVKPSNIFNIILVLSICIGSWGSIAKLAPVESNNFTGLGNSIGQLFFDERLETTADKLQSDYVRLISLSTAYKKLQIANPYEFLFGTGWYTSRELLKPLTKDVLAASESRGYYFILDDSSLQAEGFVLLITDLGLVGFTFTLIFIFLTFRRIFRAHTSLPTKLLFSFYLLIVFFTLFIGNPLNMAPFFLLLLPNGILDNLLID</sequence>
<dbReference type="EMBL" id="QJUE01000002">
    <property type="protein sequence ID" value="PYE02972.1"/>
    <property type="molecule type" value="Genomic_DNA"/>
</dbReference>
<feature type="transmembrane region" description="Helical" evidence="1">
    <location>
        <begin position="47"/>
        <end position="71"/>
    </location>
</feature>
<dbReference type="RefSeq" id="WP_158466465.1">
    <property type="nucleotide sequence ID" value="NZ_QJUE01000002.1"/>
</dbReference>
<evidence type="ECO:0000313" key="2">
    <source>
        <dbReference type="EMBL" id="PYE02972.1"/>
    </source>
</evidence>
<protein>
    <recommendedName>
        <fullName evidence="4">O-antigen polymerase</fullName>
    </recommendedName>
</protein>
<keyword evidence="1" id="KW-1133">Transmembrane helix</keyword>
<name>A0A318R5W8_PROMR</name>
<feature type="transmembrane region" description="Helical" evidence="1">
    <location>
        <begin position="336"/>
        <end position="357"/>
    </location>
</feature>
<keyword evidence="1" id="KW-0472">Membrane</keyword>